<evidence type="ECO:0000313" key="4">
    <source>
        <dbReference type="Proteomes" id="UP000191522"/>
    </source>
</evidence>
<feature type="compositionally biased region" description="Basic residues" evidence="1">
    <location>
        <begin position="30"/>
        <end position="49"/>
    </location>
</feature>
<dbReference type="Pfam" id="PF20516">
    <property type="entry name" value="PDDEXK_12"/>
    <property type="match status" value="1"/>
</dbReference>
<evidence type="ECO:0000313" key="3">
    <source>
        <dbReference type="EMBL" id="OQD74076.1"/>
    </source>
</evidence>
<dbReference type="OMA" id="CQCATEL"/>
<dbReference type="STRING" id="69771.A0A1V6PC33"/>
<accession>A0A1V6PC33</accession>
<proteinExistence type="predicted"/>
<protein>
    <recommendedName>
        <fullName evidence="2">PD-(D/E)XK nuclease-like domain-containing protein</fullName>
    </recommendedName>
</protein>
<sequence length="377" mass="42367">MESDSDLTILQWMDGLPDTSPFPLYDSKRTIKKGAKRGLKPGPSARKKQKTQDANDSTEATSPTGPAVGWSSPLEIASEPVSSMQTPVRGRSAGKSSSQRQQDWYLLSNCDPPIRFLCERKLVTFQPALGFFDTLLNGSQKRDDCDKHDSLENICLEARFCLSEHSPEDRWVPAVARELLSRAAKPSALPLVKEHLPRYYDPAGKTIILEKKIDCTLQLPRGIFENRDALANSERDRTFKDVSLNAYINCAFNQYLLGLGLEVKDGNGDRSEAECQIAVWCATYFNWMRSQRAGNDTLPPLVACVMVGHLFEFYIAYADEDSAASEPFRVYLWGPLRDLRGLLDTEDGVEHVFHTLQALVNHLKESFVEDMKKILCL</sequence>
<comment type="caution">
    <text evidence="3">The sequence shown here is derived from an EMBL/GenBank/DDBJ whole genome shotgun (WGS) entry which is preliminary data.</text>
</comment>
<gene>
    <name evidence="3" type="ORF">PENDEC_c012G06094</name>
</gene>
<feature type="region of interest" description="Disordered" evidence="1">
    <location>
        <begin position="1"/>
        <end position="97"/>
    </location>
</feature>
<reference evidence="4" key="1">
    <citation type="journal article" date="2017" name="Nat. Microbiol.">
        <title>Global analysis of biosynthetic gene clusters reveals vast potential of secondary metabolite production in Penicillium species.</title>
        <authorList>
            <person name="Nielsen J.C."/>
            <person name="Grijseels S."/>
            <person name="Prigent S."/>
            <person name="Ji B."/>
            <person name="Dainat J."/>
            <person name="Nielsen K.F."/>
            <person name="Frisvad J.C."/>
            <person name="Workman M."/>
            <person name="Nielsen J."/>
        </authorList>
    </citation>
    <scope>NUCLEOTIDE SEQUENCE [LARGE SCALE GENOMIC DNA]</scope>
    <source>
        <strain evidence="4">IBT 11843</strain>
    </source>
</reference>
<name>A0A1V6PC33_PENDC</name>
<feature type="domain" description="PD-(D/E)XK nuclease-like" evidence="2">
    <location>
        <begin position="143"/>
        <end position="367"/>
    </location>
</feature>
<dbReference type="AlphaFoldDB" id="A0A1V6PC33"/>
<feature type="compositionally biased region" description="Polar residues" evidence="1">
    <location>
        <begin position="52"/>
        <end position="64"/>
    </location>
</feature>
<evidence type="ECO:0000256" key="1">
    <source>
        <dbReference type="SAM" id="MobiDB-lite"/>
    </source>
</evidence>
<organism evidence="3 4">
    <name type="scientific">Penicillium decumbens</name>
    <dbReference type="NCBI Taxonomy" id="69771"/>
    <lineage>
        <taxon>Eukaryota</taxon>
        <taxon>Fungi</taxon>
        <taxon>Dikarya</taxon>
        <taxon>Ascomycota</taxon>
        <taxon>Pezizomycotina</taxon>
        <taxon>Eurotiomycetes</taxon>
        <taxon>Eurotiomycetidae</taxon>
        <taxon>Eurotiales</taxon>
        <taxon>Aspergillaceae</taxon>
        <taxon>Penicillium</taxon>
    </lineage>
</organism>
<dbReference type="Proteomes" id="UP000191522">
    <property type="component" value="Unassembled WGS sequence"/>
</dbReference>
<evidence type="ECO:0000259" key="2">
    <source>
        <dbReference type="Pfam" id="PF20516"/>
    </source>
</evidence>
<dbReference type="EMBL" id="MDYL01000012">
    <property type="protein sequence ID" value="OQD74076.1"/>
    <property type="molecule type" value="Genomic_DNA"/>
</dbReference>
<dbReference type="InterPro" id="IPR046797">
    <property type="entry name" value="PDDEXK_12"/>
</dbReference>
<keyword evidence="4" id="KW-1185">Reference proteome</keyword>